<accession>A0A564G8L5</accession>
<dbReference type="GO" id="GO:0003676">
    <property type="term" value="F:nucleic acid binding"/>
    <property type="evidence" value="ECO:0007669"/>
    <property type="project" value="InterPro"/>
</dbReference>
<dbReference type="InterPro" id="IPR012337">
    <property type="entry name" value="RNaseH-like_sf"/>
</dbReference>
<sequence length="499" mass="56539">MKGVDTIARIRREFFTRGRAIKDIVRDLHVSRNTVRKVIRSGATAFTYERDVQPLPKLGPWRDDLDRMLTTNAGRSARERLTLIRIYEALRGLGYEGGYDAVRRYAKTWKRERASVTAQAFVPLIFAPGEAYQFDWSHEIVLIGGTTVTVKVAHVRLCHSRMLFVRAYPRESQEMVFDAHDRAFAFFRGTCQRGIYDNMKTAVETIFVGRERAYNRRFLQMCSHYLVDPVACTPASGWEKGQVENQVGLVRERFFTPRVRVKSYDELNALLLDGAIAYAKAHPHPEERERTVWERFEAERAALVPYAGRFDGFHAVTASVSATCLVRFDNNRYSVMASAIGRPVEVRAYAERIEIRQDGRVVAEHARAFGRDQTVFDPWHYVPVLARKPGALRNGAPFKDWVLPAALDRVRRKLAGSAGGDRQMVEILTAVLGDGLPAVEAACAEALREGVHSADVVLNILARQREPTTPVTILTPESLRLRHEPVADCARYDSLRRAP</sequence>
<reference evidence="4 5" key="1">
    <citation type="submission" date="2019-06" db="EMBL/GenBank/DDBJ databases">
        <authorList>
            <person name="Rodrigo-Torres L."/>
            <person name="Arahal R. D."/>
            <person name="Lucena T."/>
        </authorList>
    </citation>
    <scope>NUCLEOTIDE SEQUENCE [LARGE SCALE GENOMIC DNA]</scope>
    <source>
        <strain evidence="4 5">SW08-7</strain>
    </source>
</reference>
<evidence type="ECO:0000256" key="1">
    <source>
        <dbReference type="ARBA" id="ARBA00009277"/>
    </source>
</evidence>
<dbReference type="PANTHER" id="PTHR35004:SF7">
    <property type="entry name" value="INTEGRASE PROTEIN"/>
    <property type="match status" value="1"/>
</dbReference>
<dbReference type="Proteomes" id="UP001055303">
    <property type="component" value="Unassembled WGS sequence"/>
</dbReference>
<proteinExistence type="inferred from homology"/>
<dbReference type="AlphaFoldDB" id="A0A564G8L5"/>
<dbReference type="InterPro" id="IPR001584">
    <property type="entry name" value="Integrase_cat-core"/>
</dbReference>
<reference evidence="3" key="3">
    <citation type="submission" date="2021-08" db="EMBL/GenBank/DDBJ databases">
        <authorList>
            <person name="Tani A."/>
            <person name="Ola A."/>
            <person name="Ogura Y."/>
            <person name="Katsura K."/>
            <person name="Hayashi T."/>
        </authorList>
    </citation>
    <scope>NUCLEOTIDE SEQUENCE</scope>
    <source>
        <strain evidence="3">DSM 22415</strain>
    </source>
</reference>
<dbReference type="SUPFAM" id="SSF53098">
    <property type="entry name" value="Ribonuclease H-like"/>
    <property type="match status" value="1"/>
</dbReference>
<dbReference type="PANTHER" id="PTHR35004">
    <property type="entry name" value="TRANSPOSASE RV3428C-RELATED"/>
    <property type="match status" value="1"/>
</dbReference>
<protein>
    <recommendedName>
        <fullName evidence="2">Integrase catalytic domain-containing protein</fullName>
    </recommendedName>
</protein>
<reference evidence="3" key="2">
    <citation type="journal article" date="2021" name="Front. Microbiol.">
        <title>Comprehensive Comparative Genomics and Phenotyping of Methylobacterium Species.</title>
        <authorList>
            <person name="Alessa O."/>
            <person name="Ogura Y."/>
            <person name="Fujitani Y."/>
            <person name="Takami H."/>
            <person name="Hayashi T."/>
            <person name="Sahin N."/>
            <person name="Tani A."/>
        </authorList>
    </citation>
    <scope>NUCLEOTIDE SEQUENCE</scope>
    <source>
        <strain evidence="3">DSM 22415</strain>
    </source>
</reference>
<name>A0A564G8L5_9HYPH</name>
<dbReference type="OrthoDB" id="2065409at2"/>
<evidence type="ECO:0000313" key="4">
    <source>
        <dbReference type="EMBL" id="VUF16150.1"/>
    </source>
</evidence>
<dbReference type="InterPro" id="IPR054353">
    <property type="entry name" value="IstA-like_C"/>
</dbReference>
<dbReference type="Proteomes" id="UP000401717">
    <property type="component" value="Unassembled WGS sequence"/>
</dbReference>
<evidence type="ECO:0000313" key="5">
    <source>
        <dbReference type="Proteomes" id="UP000401717"/>
    </source>
</evidence>
<gene>
    <name evidence="3" type="ORF">IFDJLNFL_2880</name>
    <name evidence="4" type="ORF">MTDSW087_05907</name>
</gene>
<dbReference type="InterPro" id="IPR036397">
    <property type="entry name" value="RNaseH_sf"/>
</dbReference>
<evidence type="ECO:0000313" key="3">
    <source>
        <dbReference type="EMBL" id="GJD56982.1"/>
    </source>
</evidence>
<evidence type="ECO:0000259" key="2">
    <source>
        <dbReference type="PROSITE" id="PS50994"/>
    </source>
</evidence>
<dbReference type="Gene3D" id="3.30.420.10">
    <property type="entry name" value="Ribonuclease H-like superfamily/Ribonuclease H"/>
    <property type="match status" value="1"/>
</dbReference>
<dbReference type="GO" id="GO:0015074">
    <property type="term" value="P:DNA integration"/>
    <property type="evidence" value="ECO:0007669"/>
    <property type="project" value="InterPro"/>
</dbReference>
<evidence type="ECO:0000313" key="6">
    <source>
        <dbReference type="Proteomes" id="UP001055303"/>
    </source>
</evidence>
<comment type="similarity">
    <text evidence="1">Belongs to the transposase IS21/IS408/IS1162 family.</text>
</comment>
<organism evidence="4 5">
    <name type="scientific">Methylobacterium dankookense</name>
    <dbReference type="NCBI Taxonomy" id="560405"/>
    <lineage>
        <taxon>Bacteria</taxon>
        <taxon>Pseudomonadati</taxon>
        <taxon>Pseudomonadota</taxon>
        <taxon>Alphaproteobacteria</taxon>
        <taxon>Hyphomicrobiales</taxon>
        <taxon>Methylobacteriaceae</taxon>
        <taxon>Methylobacterium</taxon>
    </lineage>
</organism>
<dbReference type="EMBL" id="CABFVH010000109">
    <property type="protein sequence ID" value="VUF16150.1"/>
    <property type="molecule type" value="Genomic_DNA"/>
</dbReference>
<dbReference type="Pfam" id="PF22483">
    <property type="entry name" value="Mu-transpos_C_2"/>
    <property type="match status" value="1"/>
</dbReference>
<dbReference type="PROSITE" id="PS50994">
    <property type="entry name" value="INTEGRASE"/>
    <property type="match status" value="1"/>
</dbReference>
<dbReference type="NCBIfam" id="NF033546">
    <property type="entry name" value="transpos_IS21"/>
    <property type="match status" value="1"/>
</dbReference>
<dbReference type="EMBL" id="BPQI01000079">
    <property type="protein sequence ID" value="GJD56982.1"/>
    <property type="molecule type" value="Genomic_DNA"/>
</dbReference>
<feature type="domain" description="Integrase catalytic" evidence="2">
    <location>
        <begin position="124"/>
        <end position="300"/>
    </location>
</feature>
<keyword evidence="6" id="KW-1185">Reference proteome</keyword>